<dbReference type="PROSITE" id="PS51866">
    <property type="entry name" value="MOP"/>
    <property type="match status" value="1"/>
</dbReference>
<dbReference type="InterPro" id="IPR005116">
    <property type="entry name" value="Transp-assoc_OB_typ1"/>
</dbReference>
<sequence length="40" mass="4162">PHGPELVAEITPSAATDLHLAEGNPVWTSIKAVEVTLVPT</sequence>
<name>A0A5P0YYH8_9ACTN</name>
<dbReference type="InterPro" id="IPR004606">
    <property type="entry name" value="Mop_domain"/>
</dbReference>
<keyword evidence="1 2" id="KW-0500">Molybdenum</keyword>
<keyword evidence="5" id="KW-1185">Reference proteome</keyword>
<feature type="domain" description="Mop" evidence="3">
    <location>
        <begin position="1"/>
        <end position="39"/>
    </location>
</feature>
<comment type="caution">
    <text evidence="4">The sequence shown here is derived from an EMBL/GenBank/DDBJ whole genome shotgun (WGS) entry which is preliminary data.</text>
</comment>
<evidence type="ECO:0000313" key="5">
    <source>
        <dbReference type="Proteomes" id="UP000320857"/>
    </source>
</evidence>
<keyword evidence="4" id="KW-0067">ATP-binding</keyword>
<dbReference type="Gene3D" id="2.40.50.100">
    <property type="match status" value="1"/>
</dbReference>
<dbReference type="GO" id="GO:0015689">
    <property type="term" value="P:molybdate ion transport"/>
    <property type="evidence" value="ECO:0007669"/>
    <property type="project" value="InterPro"/>
</dbReference>
<dbReference type="RefSeq" id="WP_173019283.1">
    <property type="nucleotide sequence ID" value="NZ_VJYK02000427.1"/>
</dbReference>
<feature type="non-terminal residue" evidence="4">
    <location>
        <position position="1"/>
    </location>
</feature>
<dbReference type="AlphaFoldDB" id="A0A5P0YYH8"/>
<keyword evidence="4" id="KW-0547">Nucleotide-binding</keyword>
<proteinExistence type="predicted"/>
<gene>
    <name evidence="4" type="ORF">FNX44_025175</name>
</gene>
<evidence type="ECO:0000313" key="4">
    <source>
        <dbReference type="EMBL" id="MQS05080.1"/>
    </source>
</evidence>
<reference evidence="4 5" key="1">
    <citation type="submission" date="2019-10" db="EMBL/GenBank/DDBJ databases">
        <title>Streptomyces sp. nov., a novel actinobacterium isolated from alkaline environment.</title>
        <authorList>
            <person name="Golinska P."/>
        </authorList>
    </citation>
    <scope>NUCLEOTIDE SEQUENCE [LARGE SCALE GENOMIC DNA]</scope>
    <source>
        <strain evidence="4 5">OF1</strain>
    </source>
</reference>
<evidence type="ECO:0000259" key="3">
    <source>
        <dbReference type="PROSITE" id="PS51866"/>
    </source>
</evidence>
<dbReference type="Proteomes" id="UP000320857">
    <property type="component" value="Unassembled WGS sequence"/>
</dbReference>
<dbReference type="InterPro" id="IPR008995">
    <property type="entry name" value="Mo/tungstate-bd_C_term_dom"/>
</dbReference>
<organism evidence="4 5">
    <name type="scientific">Streptomyces alkaliterrae</name>
    <dbReference type="NCBI Taxonomy" id="2213162"/>
    <lineage>
        <taxon>Bacteria</taxon>
        <taxon>Bacillati</taxon>
        <taxon>Actinomycetota</taxon>
        <taxon>Actinomycetes</taxon>
        <taxon>Kitasatosporales</taxon>
        <taxon>Streptomycetaceae</taxon>
        <taxon>Streptomyces</taxon>
    </lineage>
</organism>
<dbReference type="GO" id="GO:0005524">
    <property type="term" value="F:ATP binding"/>
    <property type="evidence" value="ECO:0007669"/>
    <property type="project" value="UniProtKB-KW"/>
</dbReference>
<dbReference type="EMBL" id="VJYK02000427">
    <property type="protein sequence ID" value="MQS05080.1"/>
    <property type="molecule type" value="Genomic_DNA"/>
</dbReference>
<protein>
    <submittedName>
        <fullName evidence="4">ABC transporter ATP-binding protein</fullName>
    </submittedName>
</protein>
<evidence type="ECO:0000256" key="2">
    <source>
        <dbReference type="PROSITE-ProRule" id="PRU01213"/>
    </source>
</evidence>
<dbReference type="SUPFAM" id="SSF50331">
    <property type="entry name" value="MOP-like"/>
    <property type="match status" value="1"/>
</dbReference>
<accession>A0A5P0YYH8</accession>
<dbReference type="Pfam" id="PF03459">
    <property type="entry name" value="TOBE"/>
    <property type="match status" value="1"/>
</dbReference>
<evidence type="ECO:0000256" key="1">
    <source>
        <dbReference type="ARBA" id="ARBA00022505"/>
    </source>
</evidence>